<feature type="compositionally biased region" description="Basic and acidic residues" evidence="1">
    <location>
        <begin position="198"/>
        <end position="207"/>
    </location>
</feature>
<gene>
    <name evidence="2" type="ORF">E2C01_064549</name>
</gene>
<dbReference type="EMBL" id="VSRR010030905">
    <property type="protein sequence ID" value="MPC70305.1"/>
    <property type="molecule type" value="Genomic_DNA"/>
</dbReference>
<organism evidence="2 3">
    <name type="scientific">Portunus trituberculatus</name>
    <name type="common">Swimming crab</name>
    <name type="synonym">Neptunus trituberculatus</name>
    <dbReference type="NCBI Taxonomy" id="210409"/>
    <lineage>
        <taxon>Eukaryota</taxon>
        <taxon>Metazoa</taxon>
        <taxon>Ecdysozoa</taxon>
        <taxon>Arthropoda</taxon>
        <taxon>Crustacea</taxon>
        <taxon>Multicrustacea</taxon>
        <taxon>Malacostraca</taxon>
        <taxon>Eumalacostraca</taxon>
        <taxon>Eucarida</taxon>
        <taxon>Decapoda</taxon>
        <taxon>Pleocyemata</taxon>
        <taxon>Brachyura</taxon>
        <taxon>Eubrachyura</taxon>
        <taxon>Portunoidea</taxon>
        <taxon>Portunidae</taxon>
        <taxon>Portuninae</taxon>
        <taxon>Portunus</taxon>
    </lineage>
</organism>
<keyword evidence="3" id="KW-1185">Reference proteome</keyword>
<evidence type="ECO:0000313" key="2">
    <source>
        <dbReference type="EMBL" id="MPC70305.1"/>
    </source>
</evidence>
<proteinExistence type="predicted"/>
<comment type="caution">
    <text evidence="2">The sequence shown here is derived from an EMBL/GenBank/DDBJ whole genome shotgun (WGS) entry which is preliminary data.</text>
</comment>
<name>A0A5B7HL49_PORTR</name>
<accession>A0A5B7HL49</accession>
<dbReference type="Proteomes" id="UP000324222">
    <property type="component" value="Unassembled WGS sequence"/>
</dbReference>
<dbReference type="AlphaFoldDB" id="A0A5B7HL49"/>
<protein>
    <submittedName>
        <fullName evidence="2">Uncharacterized protein</fullName>
    </submittedName>
</protein>
<reference evidence="2 3" key="1">
    <citation type="submission" date="2019-05" db="EMBL/GenBank/DDBJ databases">
        <title>Another draft genome of Portunus trituberculatus and its Hox gene families provides insights of decapod evolution.</title>
        <authorList>
            <person name="Jeong J.-H."/>
            <person name="Song I."/>
            <person name="Kim S."/>
            <person name="Choi T."/>
            <person name="Kim D."/>
            <person name="Ryu S."/>
            <person name="Kim W."/>
        </authorList>
    </citation>
    <scope>NUCLEOTIDE SEQUENCE [LARGE SCALE GENOMIC DNA]</scope>
    <source>
        <tissue evidence="2">Muscle</tissue>
    </source>
</reference>
<sequence>MGEPEPESEPVLAYLPALKVPLLFIRLVLGSACKLQSGGRLCRRSPLYLLSLRRRCRLANILIIMTGLSPDSFLGGVLEGFMGRLAGGAGARRAAGRRNPLPSFSPSQSPLFPCFQTPFPPPPAPCLPPRLYDSNPFKALGGVTSERDVTGQLPSHRRAPAGVREGRPQWAWPTGKAESERLEGIGGESGICFQEADGVGKRESRTK</sequence>
<evidence type="ECO:0000313" key="3">
    <source>
        <dbReference type="Proteomes" id="UP000324222"/>
    </source>
</evidence>
<feature type="region of interest" description="Disordered" evidence="1">
    <location>
        <begin position="148"/>
        <end position="207"/>
    </location>
</feature>
<evidence type="ECO:0000256" key="1">
    <source>
        <dbReference type="SAM" id="MobiDB-lite"/>
    </source>
</evidence>